<dbReference type="EMBL" id="JADJMS010000047">
    <property type="protein sequence ID" value="MBK7416888.1"/>
    <property type="molecule type" value="Genomic_DNA"/>
</dbReference>
<evidence type="ECO:0000313" key="2">
    <source>
        <dbReference type="EMBL" id="MBK7416888.1"/>
    </source>
</evidence>
<name>A0A935JZW6_9RHOO</name>
<dbReference type="SUPFAM" id="SSF51182">
    <property type="entry name" value="RmlC-like cupins"/>
    <property type="match status" value="2"/>
</dbReference>
<evidence type="ECO:0000259" key="1">
    <source>
        <dbReference type="Pfam" id="PF12973"/>
    </source>
</evidence>
<dbReference type="InterPro" id="IPR025979">
    <property type="entry name" value="ChrR-like_cupin_dom"/>
</dbReference>
<dbReference type="AlphaFoldDB" id="A0A935JZW6"/>
<protein>
    <submittedName>
        <fullName evidence="2">Cupin domain-containing protein</fullName>
    </submittedName>
</protein>
<organism evidence="2 3">
    <name type="scientific">Candidatus Dechloromonas phosphorivorans</name>
    <dbReference type="NCBI Taxonomy" id="2899244"/>
    <lineage>
        <taxon>Bacteria</taxon>
        <taxon>Pseudomonadati</taxon>
        <taxon>Pseudomonadota</taxon>
        <taxon>Betaproteobacteria</taxon>
        <taxon>Rhodocyclales</taxon>
        <taxon>Azonexaceae</taxon>
        <taxon>Dechloromonas</taxon>
    </lineage>
</organism>
<dbReference type="Pfam" id="PF12973">
    <property type="entry name" value="Cupin_7"/>
    <property type="match status" value="2"/>
</dbReference>
<dbReference type="InterPro" id="IPR014710">
    <property type="entry name" value="RmlC-like_jellyroll"/>
</dbReference>
<sequence>MNTTTLINADFSRQVVIPPAAEADWVASPCPGVWRHRLDRIGDEIARATSIVRYSPGAEFSPHTHDGGEEFLVLEGTFSDENGDYPAGTYVRNPPGSSHTPFTRDGCTIFAKLWQFSPGDEQAVKINTTTTAWRPGLVPGLSVMPLHEFDGISSALVKWAPHTHFNPHVHPGGEEILVLDGVFRDEHGQYPAGTWLRSPRWSRHTPFTGVEGAIIYVKVGHLGASMLELQPV</sequence>
<dbReference type="CDD" id="cd20303">
    <property type="entry name" value="cupin_ChrR_1"/>
    <property type="match status" value="2"/>
</dbReference>
<comment type="caution">
    <text evidence="2">The sequence shown here is derived from an EMBL/GenBank/DDBJ whole genome shotgun (WGS) entry which is preliminary data.</text>
</comment>
<dbReference type="Proteomes" id="UP000739411">
    <property type="component" value="Unassembled WGS sequence"/>
</dbReference>
<evidence type="ECO:0000313" key="3">
    <source>
        <dbReference type="Proteomes" id="UP000739411"/>
    </source>
</evidence>
<gene>
    <name evidence="2" type="ORF">IPJ38_19120</name>
</gene>
<dbReference type="InterPro" id="IPR011051">
    <property type="entry name" value="RmlC_Cupin_sf"/>
</dbReference>
<accession>A0A935JZW6</accession>
<feature type="domain" description="ChrR-like cupin" evidence="1">
    <location>
        <begin position="122"/>
        <end position="222"/>
    </location>
</feature>
<proteinExistence type="predicted"/>
<reference evidence="2 3" key="1">
    <citation type="submission" date="2020-10" db="EMBL/GenBank/DDBJ databases">
        <title>Connecting structure to function with the recovery of over 1000 high-quality activated sludge metagenome-assembled genomes encoding full-length rRNA genes using long-read sequencing.</title>
        <authorList>
            <person name="Singleton C.M."/>
            <person name="Petriglieri F."/>
            <person name="Kristensen J.M."/>
            <person name="Kirkegaard R.H."/>
            <person name="Michaelsen T.Y."/>
            <person name="Andersen M.H."/>
            <person name="Karst S.M."/>
            <person name="Dueholm M.S."/>
            <person name="Nielsen P.H."/>
            <person name="Albertsen M."/>
        </authorList>
    </citation>
    <scope>NUCLEOTIDE SEQUENCE [LARGE SCALE GENOMIC DNA]</scope>
    <source>
        <strain evidence="2">EsbW_18-Q3-R4-48_BATAC.463</strain>
    </source>
</reference>
<dbReference type="Gene3D" id="2.60.120.10">
    <property type="entry name" value="Jelly Rolls"/>
    <property type="match status" value="1"/>
</dbReference>
<feature type="domain" description="ChrR-like cupin" evidence="1">
    <location>
        <begin position="20"/>
        <end position="116"/>
    </location>
</feature>